<keyword evidence="4" id="KW-1185">Reference proteome</keyword>
<dbReference type="InterPro" id="IPR013083">
    <property type="entry name" value="Znf_RING/FYVE/PHD"/>
</dbReference>
<reference evidence="3" key="2">
    <citation type="submission" date="2025-09" db="UniProtKB">
        <authorList>
            <consortium name="Ensembl"/>
        </authorList>
    </citation>
    <scope>IDENTIFICATION</scope>
</reference>
<sequence length="182" mass="20750">ISSTENDLPGGDGSGGLSDLDVRRQIPIKLLSKPPLRSKPPPRTQRPGGGRPCKGTPGEDDKFGFKQEERFDCGTKAGDVFGSQRRFPQPLFWDYKLNLIGERDKLPIHFCDKCGLPIQLYGRMVSSRNRFIIYYRINILFCNNIIHVLMLNNMKHQRNCRENKTESSEDFYETDSSLIIGL</sequence>
<dbReference type="OMA" id="NSCEITT"/>
<dbReference type="InterPro" id="IPR040383">
    <property type="entry name" value="HAKAI/CBLL2"/>
</dbReference>
<keyword evidence="2" id="KW-0812">Transmembrane</keyword>
<evidence type="ECO:0000313" key="3">
    <source>
        <dbReference type="Ensembl" id="ENSCVAP00000013494.1"/>
    </source>
</evidence>
<dbReference type="GeneTree" id="ENSGT00510000047522"/>
<feature type="transmembrane region" description="Helical" evidence="2">
    <location>
        <begin position="133"/>
        <end position="151"/>
    </location>
</feature>
<dbReference type="AlphaFoldDB" id="A0A3Q2D593"/>
<keyword evidence="2" id="KW-1133">Transmembrane helix</keyword>
<proteinExistence type="predicted"/>
<accession>A0A3Q2D593</accession>
<evidence type="ECO:0000256" key="1">
    <source>
        <dbReference type="SAM" id="MobiDB-lite"/>
    </source>
</evidence>
<protein>
    <recommendedName>
        <fullName evidence="5">Cbl proto-oncogene like 1</fullName>
    </recommendedName>
</protein>
<dbReference type="Gene3D" id="3.30.40.10">
    <property type="entry name" value="Zinc/RING finger domain, C3HC4 (zinc finger)"/>
    <property type="match status" value="1"/>
</dbReference>
<dbReference type="STRING" id="28743.ENSCVAP00000013494"/>
<keyword evidence="2" id="KW-0472">Membrane</keyword>
<dbReference type="PANTHER" id="PTHR13480:SF0">
    <property type="entry name" value="E3 UBIQUITIN-PROTEIN LIGASE HAKAI"/>
    <property type="match status" value="1"/>
</dbReference>
<evidence type="ECO:0000313" key="4">
    <source>
        <dbReference type="Proteomes" id="UP000265020"/>
    </source>
</evidence>
<evidence type="ECO:0008006" key="5">
    <source>
        <dbReference type="Google" id="ProtNLM"/>
    </source>
</evidence>
<dbReference type="Ensembl" id="ENSCVAT00000021039.1">
    <property type="protein sequence ID" value="ENSCVAP00000013494.1"/>
    <property type="gene ID" value="ENSCVAG00000015997.1"/>
</dbReference>
<dbReference type="Proteomes" id="UP000265020">
    <property type="component" value="Unassembled WGS sequence"/>
</dbReference>
<reference evidence="3" key="1">
    <citation type="submission" date="2025-08" db="UniProtKB">
        <authorList>
            <consortium name="Ensembl"/>
        </authorList>
    </citation>
    <scope>IDENTIFICATION</scope>
</reference>
<evidence type="ECO:0000256" key="2">
    <source>
        <dbReference type="SAM" id="Phobius"/>
    </source>
</evidence>
<dbReference type="PANTHER" id="PTHR13480">
    <property type="entry name" value="E3 UBIQUITIN-PROTEIN LIGASE HAKAI-RELATED"/>
    <property type="match status" value="1"/>
</dbReference>
<feature type="region of interest" description="Disordered" evidence="1">
    <location>
        <begin position="1"/>
        <end position="64"/>
    </location>
</feature>
<organism evidence="3 4">
    <name type="scientific">Cyprinodon variegatus</name>
    <name type="common">Sheepshead minnow</name>
    <dbReference type="NCBI Taxonomy" id="28743"/>
    <lineage>
        <taxon>Eukaryota</taxon>
        <taxon>Metazoa</taxon>
        <taxon>Chordata</taxon>
        <taxon>Craniata</taxon>
        <taxon>Vertebrata</taxon>
        <taxon>Euteleostomi</taxon>
        <taxon>Actinopterygii</taxon>
        <taxon>Neopterygii</taxon>
        <taxon>Teleostei</taxon>
        <taxon>Neoteleostei</taxon>
        <taxon>Acanthomorphata</taxon>
        <taxon>Ovalentaria</taxon>
        <taxon>Atherinomorphae</taxon>
        <taxon>Cyprinodontiformes</taxon>
        <taxon>Cyprinodontidae</taxon>
        <taxon>Cyprinodon</taxon>
    </lineage>
</organism>
<dbReference type="GO" id="GO:0030155">
    <property type="term" value="P:regulation of cell adhesion"/>
    <property type="evidence" value="ECO:0007669"/>
    <property type="project" value="TreeGrafter"/>
</dbReference>
<dbReference type="GO" id="GO:0061630">
    <property type="term" value="F:ubiquitin protein ligase activity"/>
    <property type="evidence" value="ECO:0007669"/>
    <property type="project" value="InterPro"/>
</dbReference>
<dbReference type="GO" id="GO:0016567">
    <property type="term" value="P:protein ubiquitination"/>
    <property type="evidence" value="ECO:0007669"/>
    <property type="project" value="InterPro"/>
</dbReference>
<name>A0A3Q2D593_CYPVA</name>